<keyword evidence="1" id="KW-0862">Zinc</keyword>
<reference evidence="4 5" key="2">
    <citation type="journal article" date="2020" name="Int. J. Syst. Evol. Microbiol.">
        <title>Sulfuracidifex tepidarius gen. nov., sp. nov. and transfer of Sulfolobus metallicus Huber and Stetter 1992 to the genus Sulfuracidifex as Sulfuracidifex metallicus comb. nov.</title>
        <authorList>
            <person name="Itoh T."/>
            <person name="Miura T."/>
            <person name="Sakai H.D."/>
            <person name="Kato S."/>
            <person name="Ohkuma M."/>
            <person name="Takashina T."/>
        </authorList>
    </citation>
    <scope>NUCLEOTIDE SEQUENCE</scope>
    <source>
        <strain evidence="3 5">IC-006</strain>
        <strain evidence="4">IC-007</strain>
    </source>
</reference>
<dbReference type="EMBL" id="AP018930">
    <property type="protein sequence ID" value="BBG27226.1"/>
    <property type="molecule type" value="Genomic_DNA"/>
</dbReference>
<feature type="region of interest" description="Disordered" evidence="2">
    <location>
        <begin position="81"/>
        <end position="104"/>
    </location>
</feature>
<evidence type="ECO:0000313" key="3">
    <source>
        <dbReference type="EMBL" id="BBG24468.1"/>
    </source>
</evidence>
<evidence type="ECO:0008006" key="7">
    <source>
        <dbReference type="Google" id="ProtNLM"/>
    </source>
</evidence>
<dbReference type="STRING" id="1294262.GCA_001316085_00228"/>
<reference evidence="6" key="1">
    <citation type="submission" date="2018-09" db="EMBL/GenBank/DDBJ databases">
        <title>Complete Genome Sequencing of Sulfolobus sp. JCM 16834.</title>
        <authorList>
            <person name="Kato S."/>
            <person name="Itoh T."/>
            <person name="Ohkuma M."/>
        </authorList>
    </citation>
    <scope>NUCLEOTIDE SEQUENCE [LARGE SCALE GENOMIC DNA]</scope>
    <source>
        <strain evidence="6">IC-007</strain>
    </source>
</reference>
<dbReference type="GeneID" id="41718104"/>
<protein>
    <recommendedName>
        <fullName evidence="7">Transcription elongation factor</fullName>
    </recommendedName>
</protein>
<dbReference type="Gene3D" id="2.20.25.190">
    <property type="match status" value="1"/>
</dbReference>
<dbReference type="Pfam" id="PF05129">
    <property type="entry name" value="Zn_ribbon_Elf1"/>
    <property type="match status" value="1"/>
</dbReference>
<organism evidence="4 6">
    <name type="scientific">Sulfuracidifex tepidarius</name>
    <dbReference type="NCBI Taxonomy" id="1294262"/>
    <lineage>
        <taxon>Archaea</taxon>
        <taxon>Thermoproteota</taxon>
        <taxon>Thermoprotei</taxon>
        <taxon>Sulfolobales</taxon>
        <taxon>Sulfolobaceae</taxon>
        <taxon>Sulfuracidifex</taxon>
    </lineage>
</organism>
<dbReference type="EMBL" id="AP018929">
    <property type="protein sequence ID" value="BBG24468.1"/>
    <property type="molecule type" value="Genomic_DNA"/>
</dbReference>
<dbReference type="InterPro" id="IPR038567">
    <property type="entry name" value="T_Elf1_sf"/>
</dbReference>
<dbReference type="SUPFAM" id="SSF57783">
    <property type="entry name" value="Zinc beta-ribbon"/>
    <property type="match status" value="1"/>
</dbReference>
<sequence length="104" mass="11787">MGGKRKKRTKPIRVRPKVPSTFECPRCGKVSINIKIKDGVANVTCGSCGLHAEIEVPPVFDNANAYGKFLDMYLEGKIEINEEETNIDEEEENHEDERKSEELH</sequence>
<evidence type="ECO:0000256" key="1">
    <source>
        <dbReference type="ARBA" id="ARBA00022833"/>
    </source>
</evidence>
<name>A0A510E420_9CREN</name>
<dbReference type="KEGG" id="step:IC006_1788"/>
<evidence type="ECO:0000313" key="5">
    <source>
        <dbReference type="Proteomes" id="UP000322983"/>
    </source>
</evidence>
<accession>A0A510E420</accession>
<proteinExistence type="predicted"/>
<feature type="compositionally biased region" description="Acidic residues" evidence="2">
    <location>
        <begin position="81"/>
        <end position="94"/>
    </location>
</feature>
<dbReference type="OrthoDB" id="15334at2157"/>
<accession>A0A510DWX6</accession>
<evidence type="ECO:0000313" key="4">
    <source>
        <dbReference type="EMBL" id="BBG27226.1"/>
    </source>
</evidence>
<dbReference type="AlphaFoldDB" id="A0A510E420"/>
<dbReference type="NCBIfam" id="NF011482">
    <property type="entry name" value="PRK14892.1"/>
    <property type="match status" value="1"/>
</dbReference>
<evidence type="ECO:0000256" key="2">
    <source>
        <dbReference type="SAM" id="MobiDB-lite"/>
    </source>
</evidence>
<feature type="compositionally biased region" description="Basic and acidic residues" evidence="2">
    <location>
        <begin position="95"/>
        <end position="104"/>
    </location>
</feature>
<dbReference type="RefSeq" id="WP_054844903.1">
    <property type="nucleotide sequence ID" value="NZ_AP018929.1"/>
</dbReference>
<keyword evidence="5" id="KW-1185">Reference proteome</keyword>
<dbReference type="Proteomes" id="UP000325030">
    <property type="component" value="Chromosome"/>
</dbReference>
<dbReference type="Proteomes" id="UP000322983">
    <property type="component" value="Chromosome"/>
</dbReference>
<evidence type="ECO:0000313" key="6">
    <source>
        <dbReference type="Proteomes" id="UP000325030"/>
    </source>
</evidence>
<gene>
    <name evidence="3" type="ORF">IC006_1788</name>
    <name evidence="4" type="ORF">IC007_1766</name>
</gene>
<dbReference type="InterPro" id="IPR007808">
    <property type="entry name" value="Elf1"/>
</dbReference>